<evidence type="ECO:0000313" key="4">
    <source>
        <dbReference type="EMBL" id="MDN7025320.1"/>
    </source>
</evidence>
<evidence type="ECO:0000256" key="1">
    <source>
        <dbReference type="ARBA" id="ARBA00022729"/>
    </source>
</evidence>
<protein>
    <recommendedName>
        <fullName evidence="3">PBP domain-containing protein</fullName>
    </recommendedName>
</protein>
<dbReference type="Gene3D" id="3.40.190.10">
    <property type="entry name" value="Periplasmic binding protein-like II"/>
    <property type="match status" value="2"/>
</dbReference>
<keyword evidence="2" id="KW-1133">Transmembrane helix</keyword>
<dbReference type="EMBL" id="VCYH01000007">
    <property type="protein sequence ID" value="MDN7025320.1"/>
    <property type="molecule type" value="Genomic_DNA"/>
</dbReference>
<dbReference type="Proteomes" id="UP001168338">
    <property type="component" value="Unassembled WGS sequence"/>
</dbReference>
<proteinExistence type="predicted"/>
<keyword evidence="2" id="KW-0472">Membrane</keyword>
<dbReference type="InterPro" id="IPR024370">
    <property type="entry name" value="PBP_domain"/>
</dbReference>
<dbReference type="PANTHER" id="PTHR30570">
    <property type="entry name" value="PERIPLASMIC PHOSPHATE BINDING COMPONENT OF PHOSPHATE ABC TRANSPORTER"/>
    <property type="match status" value="1"/>
</dbReference>
<keyword evidence="5" id="KW-1185">Reference proteome</keyword>
<dbReference type="Pfam" id="PF12849">
    <property type="entry name" value="PBP_like_2"/>
    <property type="match status" value="1"/>
</dbReference>
<evidence type="ECO:0000256" key="2">
    <source>
        <dbReference type="SAM" id="Phobius"/>
    </source>
</evidence>
<comment type="caution">
    <text evidence="4">The sequence shown here is derived from an EMBL/GenBank/DDBJ whole genome shotgun (WGS) entry which is preliminary data.</text>
</comment>
<organism evidence="4 5">
    <name type="scientific">Methanoculleus frigidifontis</name>
    <dbReference type="NCBI Taxonomy" id="2584085"/>
    <lineage>
        <taxon>Archaea</taxon>
        <taxon>Methanobacteriati</taxon>
        <taxon>Methanobacteriota</taxon>
        <taxon>Stenosarchaea group</taxon>
        <taxon>Methanomicrobia</taxon>
        <taxon>Methanomicrobiales</taxon>
        <taxon>Methanomicrobiaceae</taxon>
        <taxon>Methanoculleus</taxon>
    </lineage>
</organism>
<keyword evidence="2" id="KW-0812">Transmembrane</keyword>
<feature type="transmembrane region" description="Helical" evidence="2">
    <location>
        <begin position="12"/>
        <end position="38"/>
    </location>
</feature>
<dbReference type="PANTHER" id="PTHR30570:SF1">
    <property type="entry name" value="PHOSPHATE-BINDING PROTEIN PSTS"/>
    <property type="match status" value="1"/>
</dbReference>
<reference evidence="4" key="1">
    <citation type="submission" date="2019-05" db="EMBL/GenBank/DDBJ databases">
        <title>Methanoculleus sp. FWC-SCC1, a methanogenic archaeon isolated from deep marine cold seep.</title>
        <authorList>
            <person name="Chen Y.-W."/>
            <person name="Chen S.-C."/>
            <person name="Teng N.-H."/>
            <person name="Lai M.-C."/>
        </authorList>
    </citation>
    <scope>NUCLEOTIDE SEQUENCE</scope>
    <source>
        <strain evidence="4">FWC-SCC1</strain>
    </source>
</reference>
<name>A0ABT8MBK2_9EURY</name>
<gene>
    <name evidence="4" type="ORF">FGU65_10515</name>
</gene>
<sequence length="340" mass="36277">MRSDESRRRDEGITQVQIIALIVVLFLAGVVVIVMVGLPFSGKQDPGPVQVGGPEVQITIAGSTTIQPVSEILSTVYMKYHPDVRVMVEGGGSSAGIRRVAAGEIDIGAASRALEADELSAYPWLRVHQIGGSGVVLIVSHEYPADEVSFDEVAALYDDLSDNVSEMPQVAGIRTVVQRSDSSGTEETFAQWLFGGGVKNVNPALNVTDTGTGGPIRHIGANGNLGVLNAVKENPDAIGFVDFGYAEGDTGVKILRIRNAGAATALPDGITTFRDAIWQELSLQNGQDDLYIERLTRPLNYISNGTASPAVLEFITFARSAEARKYFNEVGYFSMSEISG</sequence>
<evidence type="ECO:0000259" key="3">
    <source>
        <dbReference type="Pfam" id="PF12849"/>
    </source>
</evidence>
<evidence type="ECO:0000313" key="5">
    <source>
        <dbReference type="Proteomes" id="UP001168338"/>
    </source>
</evidence>
<dbReference type="SUPFAM" id="SSF53850">
    <property type="entry name" value="Periplasmic binding protein-like II"/>
    <property type="match status" value="1"/>
</dbReference>
<dbReference type="RefSeq" id="WP_301664471.1">
    <property type="nucleotide sequence ID" value="NZ_VCYH01000007.1"/>
</dbReference>
<keyword evidence="1" id="KW-0732">Signal</keyword>
<dbReference type="InterPro" id="IPR050811">
    <property type="entry name" value="Phosphate_ABC_transporter"/>
</dbReference>
<feature type="domain" description="PBP" evidence="3">
    <location>
        <begin position="54"/>
        <end position="321"/>
    </location>
</feature>
<accession>A0ABT8MBK2</accession>